<keyword evidence="5" id="KW-1185">Reference proteome</keyword>
<dbReference type="EMBL" id="JACEFO010002082">
    <property type="protein sequence ID" value="KAF8685910.1"/>
    <property type="molecule type" value="Genomic_DNA"/>
</dbReference>
<dbReference type="Gene3D" id="3.40.50.300">
    <property type="entry name" value="P-loop containing nucleotide triphosphate hydrolases"/>
    <property type="match status" value="1"/>
</dbReference>
<dbReference type="OrthoDB" id="690125at2759"/>
<name>A0A835EFY1_9POAL</name>
<gene>
    <name evidence="4" type="ORF">HU200_043830</name>
</gene>
<organism evidence="4 5">
    <name type="scientific">Digitaria exilis</name>
    <dbReference type="NCBI Taxonomy" id="1010633"/>
    <lineage>
        <taxon>Eukaryota</taxon>
        <taxon>Viridiplantae</taxon>
        <taxon>Streptophyta</taxon>
        <taxon>Embryophyta</taxon>
        <taxon>Tracheophyta</taxon>
        <taxon>Spermatophyta</taxon>
        <taxon>Magnoliopsida</taxon>
        <taxon>Liliopsida</taxon>
        <taxon>Poales</taxon>
        <taxon>Poaceae</taxon>
        <taxon>PACMAD clade</taxon>
        <taxon>Panicoideae</taxon>
        <taxon>Panicodae</taxon>
        <taxon>Paniceae</taxon>
        <taxon>Anthephorinae</taxon>
        <taxon>Digitaria</taxon>
    </lineage>
</organism>
<feature type="domain" description="NB-ARC" evidence="3">
    <location>
        <begin position="235"/>
        <end position="396"/>
    </location>
</feature>
<dbReference type="InterPro" id="IPR002182">
    <property type="entry name" value="NB-ARC"/>
</dbReference>
<dbReference type="SUPFAM" id="SSF52540">
    <property type="entry name" value="P-loop containing nucleoside triphosphate hydrolases"/>
    <property type="match status" value="1"/>
</dbReference>
<keyword evidence="1" id="KW-0175">Coiled coil</keyword>
<evidence type="ECO:0000259" key="3">
    <source>
        <dbReference type="Pfam" id="PF00931"/>
    </source>
</evidence>
<dbReference type="Pfam" id="PF00931">
    <property type="entry name" value="NB-ARC"/>
    <property type="match status" value="1"/>
</dbReference>
<feature type="region of interest" description="Disordered" evidence="2">
    <location>
        <begin position="191"/>
        <end position="229"/>
    </location>
</feature>
<protein>
    <recommendedName>
        <fullName evidence="3">NB-ARC domain-containing protein</fullName>
    </recommendedName>
</protein>
<dbReference type="AlphaFoldDB" id="A0A835EFY1"/>
<dbReference type="PANTHER" id="PTHR36766:SF40">
    <property type="entry name" value="DISEASE RESISTANCE PROTEIN RGA3"/>
    <property type="match status" value="1"/>
</dbReference>
<dbReference type="PANTHER" id="PTHR36766">
    <property type="entry name" value="PLANT BROAD-SPECTRUM MILDEW RESISTANCE PROTEIN RPW8"/>
    <property type="match status" value="1"/>
</dbReference>
<evidence type="ECO:0000313" key="4">
    <source>
        <dbReference type="EMBL" id="KAF8685910.1"/>
    </source>
</evidence>
<accession>A0A835EFY1</accession>
<feature type="coiled-coil region" evidence="1">
    <location>
        <begin position="111"/>
        <end position="138"/>
    </location>
</feature>
<evidence type="ECO:0000313" key="5">
    <source>
        <dbReference type="Proteomes" id="UP000636709"/>
    </source>
</evidence>
<evidence type="ECO:0000256" key="2">
    <source>
        <dbReference type="SAM" id="MobiDB-lite"/>
    </source>
</evidence>
<comment type="caution">
    <text evidence="4">The sequence shown here is derived from an EMBL/GenBank/DDBJ whole genome shotgun (WGS) entry which is preliminary data.</text>
</comment>
<dbReference type="InterPro" id="IPR027417">
    <property type="entry name" value="P-loop_NTPase"/>
</dbReference>
<dbReference type="PRINTS" id="PR00364">
    <property type="entry name" value="DISEASERSIST"/>
</dbReference>
<proteinExistence type="predicted"/>
<sequence length="443" mass="49926">MEALQWFLLARTNLLEETQLTNELDRLRATLPKARMLIFRSEWGMFKDRELAKLLSHLKDTTYDAEDLLRVVDDQALRQRIEDVDRNQAGQLLSYSLNIAKSLFHRTKTRIQETQDKLDKVVAEIEGALNLMEKMRVEPSQIMPETSSVISAPEIVGRDNERDALIERLGVTIGREAQRDQVIKQLGVPLTGGRRSAGSNGKRAAMSNGVASTSRAKQPKGNSGRAGLTETNCTNNVSVMSIVGIGGVGKTTLAQFIYNDLRVEHHFGVMIWVCVSDFFDRRRITKEIIESVPPIPWKKFNPSCSLNDLQIELMERLKICQKFLLVLDDIWPNANADWEAFCAPLRYGREGSMILVTTRCPVVANRVTTRNCEPIQLQGLPTDIFWNFFRKCAFGTNDPESYPHLQDIGQRISARLWGSPLAAKTLGRLLESGRTALEGSPEE</sequence>
<reference evidence="4" key="1">
    <citation type="submission" date="2020-07" db="EMBL/GenBank/DDBJ databases">
        <title>Genome sequence and genetic diversity analysis of an under-domesticated orphan crop, white fonio (Digitaria exilis).</title>
        <authorList>
            <person name="Bennetzen J.L."/>
            <person name="Chen S."/>
            <person name="Ma X."/>
            <person name="Wang X."/>
            <person name="Yssel A.E.J."/>
            <person name="Chaluvadi S.R."/>
            <person name="Johnson M."/>
            <person name="Gangashetty P."/>
            <person name="Hamidou F."/>
            <person name="Sanogo M.D."/>
            <person name="Zwaenepoel A."/>
            <person name="Wallace J."/>
            <person name="Van De Peer Y."/>
            <person name="Van Deynze A."/>
        </authorList>
    </citation>
    <scope>NUCLEOTIDE SEQUENCE</scope>
    <source>
        <tissue evidence="4">Leaves</tissue>
    </source>
</reference>
<dbReference type="GO" id="GO:0043531">
    <property type="term" value="F:ADP binding"/>
    <property type="evidence" value="ECO:0007669"/>
    <property type="project" value="InterPro"/>
</dbReference>
<dbReference type="Proteomes" id="UP000636709">
    <property type="component" value="Unassembled WGS sequence"/>
</dbReference>
<evidence type="ECO:0000256" key="1">
    <source>
        <dbReference type="SAM" id="Coils"/>
    </source>
</evidence>